<dbReference type="Proteomes" id="UP000178893">
    <property type="component" value="Unassembled WGS sequence"/>
</dbReference>
<dbReference type="EMBL" id="MHLW01000019">
    <property type="protein sequence ID" value="OGZ18033.1"/>
    <property type="molecule type" value="Genomic_DNA"/>
</dbReference>
<reference evidence="1 2" key="1">
    <citation type="journal article" date="2016" name="Nat. Commun.">
        <title>Thousands of microbial genomes shed light on interconnected biogeochemical processes in an aquifer system.</title>
        <authorList>
            <person name="Anantharaman K."/>
            <person name="Brown C.T."/>
            <person name="Hug L.A."/>
            <person name="Sharon I."/>
            <person name="Castelle C.J."/>
            <person name="Probst A.J."/>
            <person name="Thomas B.C."/>
            <person name="Singh A."/>
            <person name="Wilkins M.J."/>
            <person name="Karaoz U."/>
            <person name="Brodie E.L."/>
            <person name="Williams K.H."/>
            <person name="Hubbard S.S."/>
            <person name="Banfield J.F."/>
        </authorList>
    </citation>
    <scope>NUCLEOTIDE SEQUENCE [LARGE SCALE GENOMIC DNA]</scope>
</reference>
<dbReference type="AlphaFoldDB" id="A0A1G2DWY6"/>
<name>A0A1G2DWY6_9BACT</name>
<organism evidence="1 2">
    <name type="scientific">Candidatus Nealsonbacteria bacterium RBG_13_37_56</name>
    <dbReference type="NCBI Taxonomy" id="1801661"/>
    <lineage>
        <taxon>Bacteria</taxon>
        <taxon>Candidatus Nealsoniibacteriota</taxon>
    </lineage>
</organism>
<gene>
    <name evidence="1" type="ORF">A2V72_01230</name>
</gene>
<sequence length="108" mass="12753">MAKENKFRMTEKIALAKNFSQLYDTLKEMEKIKGSKLTYEANDLLIIIEDIRTALEEKRITNPNKENIERFIKKNNHLFEKVTRNQGLREKVIRLSVMEVVAISKEIK</sequence>
<proteinExistence type="predicted"/>
<accession>A0A1G2DWY6</accession>
<comment type="caution">
    <text evidence="1">The sequence shown here is derived from an EMBL/GenBank/DDBJ whole genome shotgun (WGS) entry which is preliminary data.</text>
</comment>
<evidence type="ECO:0000313" key="2">
    <source>
        <dbReference type="Proteomes" id="UP000178893"/>
    </source>
</evidence>
<evidence type="ECO:0000313" key="1">
    <source>
        <dbReference type="EMBL" id="OGZ18033.1"/>
    </source>
</evidence>
<protein>
    <submittedName>
        <fullName evidence="1">Uncharacterized protein</fullName>
    </submittedName>
</protein>